<evidence type="ECO:0000313" key="2">
    <source>
        <dbReference type="Proteomes" id="UP000800036"/>
    </source>
</evidence>
<name>A0A6A5VHA6_9PLEO</name>
<dbReference type="PANTHER" id="PTHR45632">
    <property type="entry name" value="LD33804P"/>
    <property type="match status" value="1"/>
</dbReference>
<dbReference type="PANTHER" id="PTHR45632:SF14">
    <property type="entry name" value="KELCH-LIKE PROTEIN 33"/>
    <property type="match status" value="1"/>
</dbReference>
<dbReference type="Gene3D" id="2.120.10.80">
    <property type="entry name" value="Kelch-type beta propeller"/>
    <property type="match status" value="1"/>
</dbReference>
<dbReference type="InterPro" id="IPR015915">
    <property type="entry name" value="Kelch-typ_b-propeller"/>
</dbReference>
<proteinExistence type="predicted"/>
<dbReference type="OrthoDB" id="45365at2759"/>
<protein>
    <submittedName>
        <fullName evidence="1">Galactose oxidase</fullName>
    </submittedName>
</protein>
<dbReference type="SUPFAM" id="SSF117281">
    <property type="entry name" value="Kelch motif"/>
    <property type="match status" value="1"/>
</dbReference>
<gene>
    <name evidence="1" type="ORF">BU23DRAFT_638064</name>
</gene>
<dbReference type="EMBL" id="ML976675">
    <property type="protein sequence ID" value="KAF1974426.1"/>
    <property type="molecule type" value="Genomic_DNA"/>
</dbReference>
<dbReference type="AlphaFoldDB" id="A0A6A5VHA6"/>
<evidence type="ECO:0000313" key="1">
    <source>
        <dbReference type="EMBL" id="KAF1974426.1"/>
    </source>
</evidence>
<keyword evidence="2" id="KW-1185">Reference proteome</keyword>
<organism evidence="1 2">
    <name type="scientific">Bimuria novae-zelandiae CBS 107.79</name>
    <dbReference type="NCBI Taxonomy" id="1447943"/>
    <lineage>
        <taxon>Eukaryota</taxon>
        <taxon>Fungi</taxon>
        <taxon>Dikarya</taxon>
        <taxon>Ascomycota</taxon>
        <taxon>Pezizomycotina</taxon>
        <taxon>Dothideomycetes</taxon>
        <taxon>Pleosporomycetidae</taxon>
        <taxon>Pleosporales</taxon>
        <taxon>Massarineae</taxon>
        <taxon>Didymosphaeriaceae</taxon>
        <taxon>Bimuria</taxon>
    </lineage>
</organism>
<sequence>WVNLTSLSTPRQEHATVAVDNNTIAVVGGVERIGNDSVQLNVLTTNLIEPYGILSNTWRTAAPLPIAVNHPNAAATNGHIYLLGGLVNAQEPPISEADWIATGNSYDYDPTADSWTSLPSLPSMPNGTERGSAVVGVRGEMIYVAGGMTVLNFNGQDAVTSVIAFNTTSVKWQRVPLVAANLPEGRQHAAGGVVGDTLYVVSGRWFQRTNVRDEVFELDLRNQTAGWKTSLGRMPTARDGIAGGVVGSRFSLLAASVIQILRTAFSLKLKHMI</sequence>
<dbReference type="Pfam" id="PF24681">
    <property type="entry name" value="Kelch_KLHDC2_KLHL20_DRC7"/>
    <property type="match status" value="1"/>
</dbReference>
<accession>A0A6A5VHA6</accession>
<dbReference type="Proteomes" id="UP000800036">
    <property type="component" value="Unassembled WGS sequence"/>
</dbReference>
<reference evidence="1" key="1">
    <citation type="journal article" date="2020" name="Stud. Mycol.">
        <title>101 Dothideomycetes genomes: a test case for predicting lifestyles and emergence of pathogens.</title>
        <authorList>
            <person name="Haridas S."/>
            <person name="Albert R."/>
            <person name="Binder M."/>
            <person name="Bloem J."/>
            <person name="Labutti K."/>
            <person name="Salamov A."/>
            <person name="Andreopoulos B."/>
            <person name="Baker S."/>
            <person name="Barry K."/>
            <person name="Bills G."/>
            <person name="Bluhm B."/>
            <person name="Cannon C."/>
            <person name="Castanera R."/>
            <person name="Culley D."/>
            <person name="Daum C."/>
            <person name="Ezra D."/>
            <person name="Gonzalez J."/>
            <person name="Henrissat B."/>
            <person name="Kuo A."/>
            <person name="Liang C."/>
            <person name="Lipzen A."/>
            <person name="Lutzoni F."/>
            <person name="Magnuson J."/>
            <person name="Mondo S."/>
            <person name="Nolan M."/>
            <person name="Ohm R."/>
            <person name="Pangilinan J."/>
            <person name="Park H.-J."/>
            <person name="Ramirez L."/>
            <person name="Alfaro M."/>
            <person name="Sun H."/>
            <person name="Tritt A."/>
            <person name="Yoshinaga Y."/>
            <person name="Zwiers L.-H."/>
            <person name="Turgeon B."/>
            <person name="Goodwin S."/>
            <person name="Spatafora J."/>
            <person name="Crous P."/>
            <person name="Grigoriev I."/>
        </authorList>
    </citation>
    <scope>NUCLEOTIDE SEQUENCE</scope>
    <source>
        <strain evidence="1">CBS 107.79</strain>
    </source>
</reference>
<feature type="non-terminal residue" evidence="1">
    <location>
        <position position="1"/>
    </location>
</feature>